<organism evidence="1 2">
    <name type="scientific">Coemansia helicoidea</name>
    <dbReference type="NCBI Taxonomy" id="1286919"/>
    <lineage>
        <taxon>Eukaryota</taxon>
        <taxon>Fungi</taxon>
        <taxon>Fungi incertae sedis</taxon>
        <taxon>Zoopagomycota</taxon>
        <taxon>Kickxellomycotina</taxon>
        <taxon>Kickxellomycetes</taxon>
        <taxon>Kickxellales</taxon>
        <taxon>Kickxellaceae</taxon>
        <taxon>Coemansia</taxon>
    </lineage>
</organism>
<keyword evidence="1" id="KW-0560">Oxidoreductase</keyword>
<sequence>YDPTKWFIRTASTLGLAYDLKTFPANEIEKGFIQMRMRELETKKSKLTFGTPVNKLPAYTEQEFLDQVKNQRKQWMVIEGYVYDVKSFANDHPGGKALILSGVGKDMTEAFNGGVYMHHNSARNLMNTSLRIGVIQRL</sequence>
<dbReference type="EC" id="1.14.19.1" evidence="1"/>
<proteinExistence type="predicted"/>
<comment type="caution">
    <text evidence="1">The sequence shown here is derived from an EMBL/GenBank/DDBJ whole genome shotgun (WGS) entry which is preliminary data.</text>
</comment>
<protein>
    <submittedName>
        <fullName evidence="1">Stearoyl-CoA 9-desaturase</fullName>
        <ecNumber evidence="1">1.14.19.1</ecNumber>
    </submittedName>
</protein>
<evidence type="ECO:0000313" key="2">
    <source>
        <dbReference type="Proteomes" id="UP001140087"/>
    </source>
</evidence>
<dbReference type="Proteomes" id="UP001140087">
    <property type="component" value="Unassembled WGS sequence"/>
</dbReference>
<keyword evidence="2" id="KW-1185">Reference proteome</keyword>
<dbReference type="EMBL" id="JANBUN010003897">
    <property type="protein sequence ID" value="KAJ2789038.1"/>
    <property type="molecule type" value="Genomic_DNA"/>
</dbReference>
<name>A0ACC1KG34_9FUNG</name>
<gene>
    <name evidence="1" type="primary">OLE1</name>
    <name evidence="1" type="ORF">H4R21_006847</name>
</gene>
<reference evidence="1" key="1">
    <citation type="submission" date="2022-07" db="EMBL/GenBank/DDBJ databases">
        <title>Phylogenomic reconstructions and comparative analyses of Kickxellomycotina fungi.</title>
        <authorList>
            <person name="Reynolds N.K."/>
            <person name="Stajich J.E."/>
            <person name="Barry K."/>
            <person name="Grigoriev I.V."/>
            <person name="Crous P."/>
            <person name="Smith M.E."/>
        </authorList>
    </citation>
    <scope>NUCLEOTIDE SEQUENCE</scope>
    <source>
        <strain evidence="1">BCRC 34780</strain>
    </source>
</reference>
<feature type="non-terminal residue" evidence="1">
    <location>
        <position position="1"/>
    </location>
</feature>
<evidence type="ECO:0000313" key="1">
    <source>
        <dbReference type="EMBL" id="KAJ2789038.1"/>
    </source>
</evidence>
<accession>A0ACC1KG34</accession>